<sequence>MDRHFGTHRSILHNWQKQSGNYCLNKYSTIKTKIEEEIDNFNKKKHRNFYHEWKKLNKTIEDRNNEIKDCIEKVHISNDLYVLDTIKNFSRRCLNRRAHTCSNNPTSHVRESHSLKKTVTEGSCKSGKGCNKETAATREEKSKLQSRVSAGEPKRISSPILHPKDQHEKHPTGREQINTSVISQAQPSTTHAVPLVAKVEVSEDRVHRDSISSEPDEAQKKHLAVSEPSKVKAEESPPRDPIVPTVVNYESEAGYSSGVMDSGKNILQDKLPAVSLGEKPSDKDHADASPKGMDLVSVTFSEKPGEETATETVSGDVSIINREGSEIKNSSDGNFSNEDTDNDDSPDQTFYTEGSSDKALSSSVPYNAEKGSGLFTDNGNKSDIFSKFVDAISNKDHIIQA</sequence>
<feature type="compositionally biased region" description="Basic and acidic residues" evidence="1">
    <location>
        <begin position="200"/>
        <end position="211"/>
    </location>
</feature>
<feature type="compositionally biased region" description="Basic and acidic residues" evidence="1">
    <location>
        <begin position="162"/>
        <end position="173"/>
    </location>
</feature>
<feature type="compositionally biased region" description="Basic and acidic residues" evidence="1">
    <location>
        <begin position="229"/>
        <end position="238"/>
    </location>
</feature>
<feature type="region of interest" description="Disordered" evidence="1">
    <location>
        <begin position="102"/>
        <end position="173"/>
    </location>
</feature>
<evidence type="ECO:0008006" key="4">
    <source>
        <dbReference type="Google" id="ProtNLM"/>
    </source>
</evidence>
<evidence type="ECO:0000256" key="1">
    <source>
        <dbReference type="SAM" id="MobiDB-lite"/>
    </source>
</evidence>
<name>A0A0J9ST54_PLAV1</name>
<gene>
    <name evidence="2" type="ORF">PVBG_05483</name>
</gene>
<reference evidence="2 3" key="1">
    <citation type="submission" date="2011-08" db="EMBL/GenBank/DDBJ databases">
        <title>The Genome Sequence of Plasmodium vivax Brazil I.</title>
        <authorList>
            <consortium name="The Broad Institute Genome Sequencing Platform"/>
            <consortium name="The Broad Institute Genome Sequencing Center for Infectious Disease"/>
            <person name="Neafsey D."/>
            <person name="Carlton J."/>
            <person name="Barnwell J."/>
            <person name="Collins W."/>
            <person name="Escalante A."/>
            <person name="Mullikin J."/>
            <person name="Saul A."/>
            <person name="Guigo R."/>
            <person name="Camara F."/>
            <person name="Young S.K."/>
            <person name="Zeng Q."/>
            <person name="Gargeya S."/>
            <person name="Fitzgerald M."/>
            <person name="Haas B."/>
            <person name="Abouelleil A."/>
            <person name="Alvarado L."/>
            <person name="Arachchi H.M."/>
            <person name="Berlin A."/>
            <person name="Brown A."/>
            <person name="Chapman S.B."/>
            <person name="Chen Z."/>
            <person name="Dunbar C."/>
            <person name="Freedman E."/>
            <person name="Gearin G."/>
            <person name="Gellesch M."/>
            <person name="Goldberg J."/>
            <person name="Griggs A."/>
            <person name="Gujja S."/>
            <person name="Heiman D."/>
            <person name="Howarth C."/>
            <person name="Larson L."/>
            <person name="Lui A."/>
            <person name="MacDonald P.J.P."/>
            <person name="Montmayeur A."/>
            <person name="Murphy C."/>
            <person name="Neiman D."/>
            <person name="Pearson M."/>
            <person name="Priest M."/>
            <person name="Roberts A."/>
            <person name="Saif S."/>
            <person name="Shea T."/>
            <person name="Shenoy N."/>
            <person name="Sisk P."/>
            <person name="Stolte C."/>
            <person name="Sykes S."/>
            <person name="Wortman J."/>
            <person name="Nusbaum C."/>
            <person name="Birren B."/>
        </authorList>
    </citation>
    <scope>NUCLEOTIDE SEQUENCE [LARGE SCALE GENOMIC DNA]</scope>
    <source>
        <strain evidence="2 3">Brazil I</strain>
    </source>
</reference>
<feature type="region of interest" description="Disordered" evidence="1">
    <location>
        <begin position="301"/>
        <end position="380"/>
    </location>
</feature>
<evidence type="ECO:0000313" key="2">
    <source>
        <dbReference type="EMBL" id="KMZ86084.1"/>
    </source>
</evidence>
<dbReference type="Proteomes" id="UP000053327">
    <property type="component" value="Unassembled WGS sequence"/>
</dbReference>
<protein>
    <recommendedName>
        <fullName evidence="4">Variable surface protein Vir18</fullName>
    </recommendedName>
</protein>
<feature type="compositionally biased region" description="Polar residues" evidence="1">
    <location>
        <begin position="347"/>
        <end position="365"/>
    </location>
</feature>
<organism evidence="2 3">
    <name type="scientific">Plasmodium vivax (strain Brazil I)</name>
    <dbReference type="NCBI Taxonomy" id="1033975"/>
    <lineage>
        <taxon>Eukaryota</taxon>
        <taxon>Sar</taxon>
        <taxon>Alveolata</taxon>
        <taxon>Apicomplexa</taxon>
        <taxon>Aconoidasida</taxon>
        <taxon>Haemosporida</taxon>
        <taxon>Plasmodiidae</taxon>
        <taxon>Plasmodium</taxon>
        <taxon>Plasmodium (Plasmodium)</taxon>
    </lineage>
</organism>
<dbReference type="EMBL" id="KQ234827">
    <property type="protein sequence ID" value="KMZ86084.1"/>
    <property type="molecule type" value="Genomic_DNA"/>
</dbReference>
<feature type="region of interest" description="Disordered" evidence="1">
    <location>
        <begin position="200"/>
        <end position="243"/>
    </location>
</feature>
<evidence type="ECO:0000313" key="3">
    <source>
        <dbReference type="Proteomes" id="UP000053327"/>
    </source>
</evidence>
<dbReference type="AlphaFoldDB" id="A0A0J9ST54"/>
<accession>A0A0J9ST54</accession>
<dbReference type="OrthoDB" id="10454242at2759"/>
<feature type="compositionally biased region" description="Polar residues" evidence="1">
    <location>
        <begin position="327"/>
        <end position="337"/>
    </location>
</feature>
<proteinExistence type="predicted"/>